<organism evidence="2 3">
    <name type="scientific">Leptothrix discophora</name>
    <dbReference type="NCBI Taxonomy" id="89"/>
    <lineage>
        <taxon>Bacteria</taxon>
        <taxon>Pseudomonadati</taxon>
        <taxon>Pseudomonadota</taxon>
        <taxon>Betaproteobacteria</taxon>
        <taxon>Burkholderiales</taxon>
        <taxon>Sphaerotilaceae</taxon>
        <taxon>Leptothrix</taxon>
    </lineage>
</organism>
<evidence type="ECO:0000313" key="3">
    <source>
        <dbReference type="Proteomes" id="UP001235760"/>
    </source>
</evidence>
<evidence type="ECO:0000313" key="2">
    <source>
        <dbReference type="EMBL" id="MDP4300356.1"/>
    </source>
</evidence>
<evidence type="ECO:0000256" key="1">
    <source>
        <dbReference type="SAM" id="MobiDB-lite"/>
    </source>
</evidence>
<protein>
    <submittedName>
        <fullName evidence="2">BrnA antitoxin family protein</fullName>
    </submittedName>
</protein>
<dbReference type="EMBL" id="JAUZEE010000003">
    <property type="protein sequence ID" value="MDP4300356.1"/>
    <property type="molecule type" value="Genomic_DNA"/>
</dbReference>
<dbReference type="InterPro" id="IPR025528">
    <property type="entry name" value="BrnA_antitoxin"/>
</dbReference>
<dbReference type="RefSeq" id="WP_305748917.1">
    <property type="nucleotide sequence ID" value="NZ_JAUZEE010000003.1"/>
</dbReference>
<keyword evidence="3" id="KW-1185">Reference proteome</keyword>
<reference evidence="2 3" key="1">
    <citation type="submission" date="2023-08" db="EMBL/GenBank/DDBJ databases">
        <authorList>
            <person name="Roldan D.M."/>
            <person name="Menes R.J."/>
        </authorList>
    </citation>
    <scope>NUCLEOTIDE SEQUENCE [LARGE SCALE GENOMIC DNA]</scope>
    <source>
        <strain evidence="2 3">CCM 2812</strain>
    </source>
</reference>
<comment type="caution">
    <text evidence="2">The sequence shown here is derived from an EMBL/GenBank/DDBJ whole genome shotgun (WGS) entry which is preliminary data.</text>
</comment>
<dbReference type="Pfam" id="PF14384">
    <property type="entry name" value="BrnA_antitoxin"/>
    <property type="match status" value="1"/>
</dbReference>
<feature type="compositionally biased region" description="Basic and acidic residues" evidence="1">
    <location>
        <begin position="12"/>
        <end position="21"/>
    </location>
</feature>
<gene>
    <name evidence="2" type="ORF">Q8X39_06875</name>
</gene>
<sequence>MSKRPPLTDAEGEVRELTAADTAEFKPAKDVLPPELYAGLLEMNRRAGVRGPQKSPLKQPTTIRFDADVLAALKATGKGWQTRVNDAMREWIKSHPAG</sequence>
<proteinExistence type="predicted"/>
<feature type="region of interest" description="Disordered" evidence="1">
    <location>
        <begin position="1"/>
        <end position="21"/>
    </location>
</feature>
<name>A0ABT9G1S7_LEPDI</name>
<dbReference type="Proteomes" id="UP001235760">
    <property type="component" value="Unassembled WGS sequence"/>
</dbReference>
<accession>A0ABT9G1S7</accession>